<dbReference type="SUPFAM" id="SSF55781">
    <property type="entry name" value="GAF domain-like"/>
    <property type="match status" value="1"/>
</dbReference>
<dbReference type="GO" id="GO:0006071">
    <property type="term" value="P:glycerol metabolic process"/>
    <property type="evidence" value="ECO:0007669"/>
    <property type="project" value="UniProtKB-KW"/>
</dbReference>
<dbReference type="PANTHER" id="PTHR30136:SF24">
    <property type="entry name" value="HTH-TYPE TRANSCRIPTIONAL REPRESSOR ALLR"/>
    <property type="match status" value="1"/>
</dbReference>
<dbReference type="InterPro" id="IPR036390">
    <property type="entry name" value="WH_DNA-bd_sf"/>
</dbReference>
<dbReference type="GO" id="GO:0003700">
    <property type="term" value="F:DNA-binding transcription factor activity"/>
    <property type="evidence" value="ECO:0007669"/>
    <property type="project" value="TreeGrafter"/>
</dbReference>
<name>A0A967EED3_9MICO</name>
<keyword evidence="3" id="KW-0238">DNA-binding</keyword>
<dbReference type="InterPro" id="IPR005471">
    <property type="entry name" value="Tscrpt_reg_IclR_N"/>
</dbReference>
<dbReference type="SMART" id="SM00346">
    <property type="entry name" value="HTH_ICLR"/>
    <property type="match status" value="1"/>
</dbReference>
<evidence type="ECO:0000256" key="3">
    <source>
        <dbReference type="ARBA" id="ARBA00023125"/>
    </source>
</evidence>
<dbReference type="Gene3D" id="3.30.450.40">
    <property type="match status" value="1"/>
</dbReference>
<feature type="domain" description="HTH iclR-type" evidence="7">
    <location>
        <begin position="12"/>
        <end position="73"/>
    </location>
</feature>
<proteinExistence type="predicted"/>
<evidence type="ECO:0000256" key="2">
    <source>
        <dbReference type="ARBA" id="ARBA00023015"/>
    </source>
</evidence>
<dbReference type="AlphaFoldDB" id="A0A967EED3"/>
<dbReference type="EMBL" id="JAAOIV010000004">
    <property type="protein sequence ID" value="NHN55561.1"/>
    <property type="molecule type" value="Genomic_DNA"/>
</dbReference>
<evidence type="ECO:0000256" key="6">
    <source>
        <dbReference type="ARBA" id="ARBA00070406"/>
    </source>
</evidence>
<accession>A0A967EED3</accession>
<dbReference type="Pfam" id="PF01614">
    <property type="entry name" value="IclR_C"/>
    <property type="match status" value="1"/>
</dbReference>
<dbReference type="PROSITE" id="PS51078">
    <property type="entry name" value="ICLR_ED"/>
    <property type="match status" value="1"/>
</dbReference>
<sequence length="255" mass="27464">MAGSEASRGGGVQSLGRALDVLETMQQRGGELALIEISGATGLPMPTIHRLVRTLVDRGYLRQLPDKRYALGTRLIPLGNAAQQVFGVQAAPQLTRIVDQLGETANLATLDGDMLVYVGQVPSPHAMRMFTELGRHVHAHCRAAGKVLLAELADDEVRNILRRAGMPARTPQTVTDPDELLRQVQRIRETGYAFEQGEMEIGVECVAVPIPSATMRLALSISAPTARMDEVVRERAVRVLRAAATSIASTLDASA</sequence>
<evidence type="ECO:0000259" key="7">
    <source>
        <dbReference type="PROSITE" id="PS51077"/>
    </source>
</evidence>
<protein>
    <recommendedName>
        <fullName evidence="6">Glycerol operon regulatory protein</fullName>
    </recommendedName>
</protein>
<dbReference type="Gene3D" id="1.10.10.10">
    <property type="entry name" value="Winged helix-like DNA-binding domain superfamily/Winged helix DNA-binding domain"/>
    <property type="match status" value="1"/>
</dbReference>
<dbReference type="PROSITE" id="PS51077">
    <property type="entry name" value="HTH_ICLR"/>
    <property type="match status" value="1"/>
</dbReference>
<comment type="function">
    <text evidence="5">May be an activator protein for the gylABX operon.</text>
</comment>
<dbReference type="InterPro" id="IPR036388">
    <property type="entry name" value="WH-like_DNA-bd_sf"/>
</dbReference>
<evidence type="ECO:0000256" key="5">
    <source>
        <dbReference type="ARBA" id="ARBA00058938"/>
    </source>
</evidence>
<evidence type="ECO:0000313" key="9">
    <source>
        <dbReference type="EMBL" id="NHN55561.1"/>
    </source>
</evidence>
<evidence type="ECO:0000256" key="4">
    <source>
        <dbReference type="ARBA" id="ARBA00023163"/>
    </source>
</evidence>
<dbReference type="GO" id="GO:0045892">
    <property type="term" value="P:negative regulation of DNA-templated transcription"/>
    <property type="evidence" value="ECO:0007669"/>
    <property type="project" value="TreeGrafter"/>
</dbReference>
<dbReference type="RefSeq" id="WP_166195311.1">
    <property type="nucleotide sequence ID" value="NZ_JAAOIV010000004.1"/>
</dbReference>
<organism evidence="9 10">
    <name type="scientific">Metallococcus carri</name>
    <dbReference type="NCBI Taxonomy" id="1656884"/>
    <lineage>
        <taxon>Bacteria</taxon>
        <taxon>Bacillati</taxon>
        <taxon>Actinomycetota</taxon>
        <taxon>Actinomycetes</taxon>
        <taxon>Micrococcales</taxon>
        <taxon>Dermacoccaceae</taxon>
        <taxon>Metallococcus</taxon>
    </lineage>
</organism>
<dbReference type="InterPro" id="IPR029016">
    <property type="entry name" value="GAF-like_dom_sf"/>
</dbReference>
<dbReference type="PANTHER" id="PTHR30136">
    <property type="entry name" value="HELIX-TURN-HELIX TRANSCRIPTIONAL REGULATOR, ICLR FAMILY"/>
    <property type="match status" value="1"/>
</dbReference>
<dbReference type="SUPFAM" id="SSF46785">
    <property type="entry name" value="Winged helix' DNA-binding domain"/>
    <property type="match status" value="1"/>
</dbReference>
<dbReference type="GO" id="GO:0003677">
    <property type="term" value="F:DNA binding"/>
    <property type="evidence" value="ECO:0007669"/>
    <property type="project" value="UniProtKB-KW"/>
</dbReference>
<evidence type="ECO:0000313" key="10">
    <source>
        <dbReference type="Proteomes" id="UP000744769"/>
    </source>
</evidence>
<dbReference type="InterPro" id="IPR050707">
    <property type="entry name" value="HTH_MetabolicPath_Reg"/>
</dbReference>
<dbReference type="Pfam" id="PF09339">
    <property type="entry name" value="HTH_IclR"/>
    <property type="match status" value="1"/>
</dbReference>
<reference evidence="9" key="1">
    <citation type="submission" date="2020-03" db="EMBL/GenBank/DDBJ databases">
        <title>Draft sequencing of Calidifontibacter sp. DB0510.</title>
        <authorList>
            <person name="Kim D.-U."/>
        </authorList>
    </citation>
    <scope>NUCLEOTIDE SEQUENCE</scope>
    <source>
        <strain evidence="9">DB0510</strain>
    </source>
</reference>
<comment type="caution">
    <text evidence="9">The sequence shown here is derived from an EMBL/GenBank/DDBJ whole genome shotgun (WGS) entry which is preliminary data.</text>
</comment>
<dbReference type="FunFam" id="1.10.10.10:FF:000056">
    <property type="entry name" value="IclR family transcriptional regulator"/>
    <property type="match status" value="1"/>
</dbReference>
<keyword evidence="1" id="KW-0319">Glycerol metabolism</keyword>
<dbReference type="InterPro" id="IPR014757">
    <property type="entry name" value="Tscrpt_reg_IclR_C"/>
</dbReference>
<dbReference type="Proteomes" id="UP000744769">
    <property type="component" value="Unassembled WGS sequence"/>
</dbReference>
<keyword evidence="10" id="KW-1185">Reference proteome</keyword>
<evidence type="ECO:0000256" key="1">
    <source>
        <dbReference type="ARBA" id="ARBA00022798"/>
    </source>
</evidence>
<gene>
    <name evidence="9" type="ORF">G9U51_07180</name>
</gene>
<keyword evidence="4" id="KW-0804">Transcription</keyword>
<feature type="domain" description="IclR-ED" evidence="8">
    <location>
        <begin position="74"/>
        <end position="253"/>
    </location>
</feature>
<evidence type="ECO:0000259" key="8">
    <source>
        <dbReference type="PROSITE" id="PS51078"/>
    </source>
</evidence>
<keyword evidence="2" id="KW-0805">Transcription regulation</keyword>